<accession>A0A3M4L608</accession>
<proteinExistence type="predicted"/>
<dbReference type="Proteomes" id="UP000279553">
    <property type="component" value="Unassembled WGS sequence"/>
</dbReference>
<sequence length="377" mass="42901">MSIEKQSIYMPNDKAICDAVNSSKVSNQSLSEIFFKRGIIISPKTERKNLSFYYSRMFTGYRDYDELTSNLQSITQREKTTSRFITNTSSGEVLQAANELKDIINSKDYPKDASATIAKHQNEIRLTITYTDINPNKSQLQQTVTKESTIVITEEKGELTLRSPYNEDSEKWVNHLIEILSNDKETPPKIETISLEFLDNPKLRSQFLEELIKAIKGYSLKDVSKVSVFNPEKINNSSGISDELETENDDIDSGTHVFRASLNGKGVLNSKEVDSLHEKGFYTSHVVWTCSEESATPDIYEIEIKFEDAENCSRFSQKVKGFYRYMSLDKYSTNRFPPSGTIERDIHTKIETTARTLISKFMLTALPSAKEEEAESA</sequence>
<reference evidence="1 2" key="1">
    <citation type="submission" date="2018-08" db="EMBL/GenBank/DDBJ databases">
        <title>Recombination of ecologically and evolutionarily significant loci maintains genetic cohesion in the Pseudomonas syringae species complex.</title>
        <authorList>
            <person name="Dillon M."/>
            <person name="Thakur S."/>
            <person name="Almeida R.N.D."/>
            <person name="Weir B.S."/>
            <person name="Guttman D.S."/>
        </authorList>
    </citation>
    <scope>NUCLEOTIDE SEQUENCE [LARGE SCALE GENOMIC DNA]</scope>
    <source>
        <strain evidence="1 2">ICMP 535</strain>
    </source>
</reference>
<dbReference type="AlphaFoldDB" id="A0A3M4L608"/>
<evidence type="ECO:0000313" key="2">
    <source>
        <dbReference type="Proteomes" id="UP000279553"/>
    </source>
</evidence>
<evidence type="ECO:0000313" key="1">
    <source>
        <dbReference type="EMBL" id="RMQ36859.1"/>
    </source>
</evidence>
<protein>
    <submittedName>
        <fullName evidence="1">Uncharacterized protein</fullName>
    </submittedName>
</protein>
<comment type="caution">
    <text evidence="1">The sequence shown here is derived from an EMBL/GenBank/DDBJ whole genome shotgun (WGS) entry which is preliminary data.</text>
</comment>
<name>A0A3M4L608_PSEA0</name>
<dbReference type="RefSeq" id="WP_135187681.1">
    <property type="nucleotide sequence ID" value="NZ_RBRD01000156.1"/>
</dbReference>
<dbReference type="EMBL" id="RBRD01000156">
    <property type="protein sequence ID" value="RMQ36859.1"/>
    <property type="molecule type" value="Genomic_DNA"/>
</dbReference>
<gene>
    <name evidence="1" type="ORF">ALQ05_01072</name>
</gene>
<organism evidence="1 2">
    <name type="scientific">Pseudomonas amygdali pv. mori</name>
    <dbReference type="NCBI Taxonomy" id="34065"/>
    <lineage>
        <taxon>Bacteria</taxon>
        <taxon>Pseudomonadati</taxon>
        <taxon>Pseudomonadota</taxon>
        <taxon>Gammaproteobacteria</taxon>
        <taxon>Pseudomonadales</taxon>
        <taxon>Pseudomonadaceae</taxon>
        <taxon>Pseudomonas</taxon>
        <taxon>Pseudomonas amygdali</taxon>
    </lineage>
</organism>